<evidence type="ECO:0000256" key="3">
    <source>
        <dbReference type="ARBA" id="ARBA00022840"/>
    </source>
</evidence>
<gene>
    <name evidence="7" type="ORF">LX81_00386</name>
</gene>
<sequence length="244" mass="27098">MLLRIEDTDTTRSRVEHAADIVDDLTWLGISWEGPVRRQSEHLDAYDEALRTLGARGLLYPCSCTRRDIIDAGAKAGLDGFVYPGTCRKRPMRSLRPGDALRLNLRRALSEIPGSPAYEEDGPLHAGTHRLDVSLLLDRIGDPVLKRRGSGDIAYHLACPHDDALQGVTHVIRGADLWHATPIHVLLQSIFGWPIPRYHHHDLIRDASGRRLAKVDLSKAISRYRAEGATPEDIRAMLPPLPGA</sequence>
<dbReference type="PANTHER" id="PTHR43311">
    <property type="entry name" value="GLUTAMATE--TRNA LIGASE"/>
    <property type="match status" value="1"/>
</dbReference>
<keyword evidence="5" id="KW-0648">Protein biosynthesis</keyword>
<keyword evidence="2 5" id="KW-0547">Nucleotide-binding</keyword>
<keyword evidence="3 5" id="KW-0067">ATP-binding</keyword>
<evidence type="ECO:0000256" key="2">
    <source>
        <dbReference type="ARBA" id="ARBA00022741"/>
    </source>
</evidence>
<evidence type="ECO:0000313" key="8">
    <source>
        <dbReference type="Proteomes" id="UP000248916"/>
    </source>
</evidence>
<protein>
    <submittedName>
        <fullName evidence="7">Glutamyl-Q tRNA(Asp) synthetase</fullName>
    </submittedName>
</protein>
<dbReference type="Proteomes" id="UP000248916">
    <property type="component" value="Unassembled WGS sequence"/>
</dbReference>
<accession>A0A2W7P988</accession>
<dbReference type="InterPro" id="IPR014729">
    <property type="entry name" value="Rossmann-like_a/b/a_fold"/>
</dbReference>
<dbReference type="InterPro" id="IPR049940">
    <property type="entry name" value="GluQ/Sye"/>
</dbReference>
<dbReference type="Pfam" id="PF00749">
    <property type="entry name" value="tRNA-synt_1c"/>
    <property type="match status" value="2"/>
</dbReference>
<dbReference type="GO" id="GO:0005524">
    <property type="term" value="F:ATP binding"/>
    <property type="evidence" value="ECO:0007669"/>
    <property type="project" value="UniProtKB-KW"/>
</dbReference>
<evidence type="ECO:0000256" key="5">
    <source>
        <dbReference type="RuleBase" id="RU363037"/>
    </source>
</evidence>
<evidence type="ECO:0000259" key="6">
    <source>
        <dbReference type="Pfam" id="PF00749"/>
    </source>
</evidence>
<comment type="caution">
    <text evidence="7">The sequence shown here is derived from an EMBL/GenBank/DDBJ whole genome shotgun (WGS) entry which is preliminary data.</text>
</comment>
<dbReference type="GO" id="GO:0006424">
    <property type="term" value="P:glutamyl-tRNA aminoacylation"/>
    <property type="evidence" value="ECO:0007669"/>
    <property type="project" value="TreeGrafter"/>
</dbReference>
<dbReference type="GO" id="GO:0005829">
    <property type="term" value="C:cytosol"/>
    <property type="evidence" value="ECO:0007669"/>
    <property type="project" value="TreeGrafter"/>
</dbReference>
<evidence type="ECO:0000313" key="7">
    <source>
        <dbReference type="EMBL" id="PZX19922.1"/>
    </source>
</evidence>
<feature type="domain" description="Glutamyl/glutaminyl-tRNA synthetase class Ib catalytic" evidence="6">
    <location>
        <begin position="1"/>
        <end position="67"/>
    </location>
</feature>
<organism evidence="7 8">
    <name type="scientific">Palleronia aestuarii</name>
    <dbReference type="NCBI Taxonomy" id="568105"/>
    <lineage>
        <taxon>Bacteria</taxon>
        <taxon>Pseudomonadati</taxon>
        <taxon>Pseudomonadota</taxon>
        <taxon>Alphaproteobacteria</taxon>
        <taxon>Rhodobacterales</taxon>
        <taxon>Roseobacteraceae</taxon>
        <taxon>Palleronia</taxon>
    </lineage>
</organism>
<dbReference type="PANTHER" id="PTHR43311:SF1">
    <property type="entry name" value="GLUTAMYL-Q TRNA(ASP) SYNTHETASE"/>
    <property type="match status" value="1"/>
</dbReference>
<dbReference type="GO" id="GO:0004818">
    <property type="term" value="F:glutamate-tRNA ligase activity"/>
    <property type="evidence" value="ECO:0007669"/>
    <property type="project" value="TreeGrafter"/>
</dbReference>
<dbReference type="AlphaFoldDB" id="A0A2W7P988"/>
<keyword evidence="8" id="KW-1185">Reference proteome</keyword>
<dbReference type="EMBL" id="QKZL01000001">
    <property type="protein sequence ID" value="PZX19922.1"/>
    <property type="molecule type" value="Genomic_DNA"/>
</dbReference>
<name>A0A2W7P988_9RHOB</name>
<keyword evidence="1 5" id="KW-0436">Ligase</keyword>
<keyword evidence="4 5" id="KW-0030">Aminoacyl-tRNA synthetase</keyword>
<reference evidence="7 8" key="1">
    <citation type="submission" date="2018-06" db="EMBL/GenBank/DDBJ databases">
        <title>Genomic Encyclopedia of Archaeal and Bacterial Type Strains, Phase II (KMG-II): from individual species to whole genera.</title>
        <authorList>
            <person name="Goeker M."/>
        </authorList>
    </citation>
    <scope>NUCLEOTIDE SEQUENCE [LARGE SCALE GENOMIC DNA]</scope>
    <source>
        <strain evidence="7 8">DSM 22009</strain>
    </source>
</reference>
<evidence type="ECO:0000256" key="1">
    <source>
        <dbReference type="ARBA" id="ARBA00022598"/>
    </source>
</evidence>
<evidence type="ECO:0000256" key="4">
    <source>
        <dbReference type="ARBA" id="ARBA00023146"/>
    </source>
</evidence>
<feature type="domain" description="Glutamyl/glutaminyl-tRNA synthetase class Ib catalytic" evidence="6">
    <location>
        <begin position="154"/>
        <end position="236"/>
    </location>
</feature>
<proteinExistence type="inferred from homology"/>
<dbReference type="InterPro" id="IPR020058">
    <property type="entry name" value="Glu/Gln-tRNA-synth_Ib_cat-dom"/>
</dbReference>
<dbReference type="SUPFAM" id="SSF52374">
    <property type="entry name" value="Nucleotidylyl transferase"/>
    <property type="match status" value="1"/>
</dbReference>
<comment type="similarity">
    <text evidence="5">Belongs to the class-I aminoacyl-tRNA synthetase family.</text>
</comment>
<dbReference type="Gene3D" id="3.40.50.620">
    <property type="entry name" value="HUPs"/>
    <property type="match status" value="1"/>
</dbReference>